<dbReference type="OrthoDB" id="7192831at2"/>
<keyword evidence="2" id="KW-0732">Signal</keyword>
<dbReference type="STRING" id="366602.Caul_3178"/>
<dbReference type="AlphaFoldDB" id="B0T2Q4"/>
<protein>
    <submittedName>
        <fullName evidence="3">Uncharacterized protein</fullName>
    </submittedName>
</protein>
<feature type="region of interest" description="Disordered" evidence="1">
    <location>
        <begin position="72"/>
        <end position="106"/>
    </location>
</feature>
<name>B0T2Q4_CAUSK</name>
<accession>B0T2Q4</accession>
<organism evidence="3">
    <name type="scientific">Caulobacter sp. (strain K31)</name>
    <dbReference type="NCBI Taxonomy" id="366602"/>
    <lineage>
        <taxon>Bacteria</taxon>
        <taxon>Pseudomonadati</taxon>
        <taxon>Pseudomonadota</taxon>
        <taxon>Alphaproteobacteria</taxon>
        <taxon>Caulobacterales</taxon>
        <taxon>Caulobacteraceae</taxon>
        <taxon>Caulobacter</taxon>
    </lineage>
</organism>
<evidence type="ECO:0000256" key="2">
    <source>
        <dbReference type="SAM" id="SignalP"/>
    </source>
</evidence>
<feature type="signal peptide" evidence="2">
    <location>
        <begin position="1"/>
        <end position="24"/>
    </location>
</feature>
<reference evidence="3" key="1">
    <citation type="submission" date="2008-01" db="EMBL/GenBank/DDBJ databases">
        <title>Complete sequence of chromosome of Caulobacter sp. K31.</title>
        <authorList>
            <consortium name="US DOE Joint Genome Institute"/>
            <person name="Copeland A."/>
            <person name="Lucas S."/>
            <person name="Lapidus A."/>
            <person name="Barry K."/>
            <person name="Glavina del Rio T."/>
            <person name="Dalin E."/>
            <person name="Tice H."/>
            <person name="Pitluck S."/>
            <person name="Bruce D."/>
            <person name="Goodwin L."/>
            <person name="Thompson L.S."/>
            <person name="Brettin T."/>
            <person name="Detter J.C."/>
            <person name="Han C."/>
            <person name="Schmutz J."/>
            <person name="Larimer F."/>
            <person name="Land M."/>
            <person name="Hauser L."/>
            <person name="Kyrpides N."/>
            <person name="Kim E."/>
            <person name="Stephens C."/>
            <person name="Richardson P."/>
        </authorList>
    </citation>
    <scope>NUCLEOTIDE SEQUENCE [LARGE SCALE GENOMIC DNA]</scope>
    <source>
        <strain evidence="3">K31</strain>
    </source>
</reference>
<feature type="chain" id="PRO_5002753289" evidence="2">
    <location>
        <begin position="25"/>
        <end position="130"/>
    </location>
</feature>
<proteinExistence type="predicted"/>
<sequence precursor="true">MSVTRTTIAMAAMVGLGVGAPAWAQTAELRALRQQNEILQQQDIARQSNLAALREITAAQSRYETQLTLRALDETRTTPKAPSLRPALPPTPPRGSSPDDMAAQAEQIDRMTDERLAQSNARLRAITPAR</sequence>
<dbReference type="KEGG" id="cak:Caul_3178"/>
<dbReference type="HOGENOM" id="CLU_1934263_0_0_5"/>
<evidence type="ECO:0000313" key="3">
    <source>
        <dbReference type="EMBL" id="ABZ72305.1"/>
    </source>
</evidence>
<gene>
    <name evidence="3" type="ordered locus">Caul_3178</name>
</gene>
<dbReference type="EMBL" id="CP000927">
    <property type="protein sequence ID" value="ABZ72305.1"/>
    <property type="molecule type" value="Genomic_DNA"/>
</dbReference>
<evidence type="ECO:0000256" key="1">
    <source>
        <dbReference type="SAM" id="MobiDB-lite"/>
    </source>
</evidence>